<dbReference type="EMBL" id="SJZB01000032">
    <property type="protein sequence ID" value="TCJ14925.1"/>
    <property type="molecule type" value="Genomic_DNA"/>
</dbReference>
<accession>A0A4R1BCX2</accession>
<evidence type="ECO:0000313" key="4">
    <source>
        <dbReference type="Proteomes" id="UP000295443"/>
    </source>
</evidence>
<dbReference type="InterPro" id="IPR023214">
    <property type="entry name" value="HAD_sf"/>
</dbReference>
<dbReference type="PANTHER" id="PTHR16504:SF4">
    <property type="entry name" value="5'(3')-DEOXYRIBONUCLEOTIDASE"/>
    <property type="match status" value="1"/>
</dbReference>
<evidence type="ECO:0000256" key="1">
    <source>
        <dbReference type="ARBA" id="ARBA00009589"/>
    </source>
</evidence>
<dbReference type="Gene3D" id="1.10.40.40">
    <property type="entry name" value="Deoxyribonucleotidase, domain 2"/>
    <property type="match status" value="1"/>
</dbReference>
<organism evidence="3 4">
    <name type="scientific">Parasulfuritortus cantonensis</name>
    <dbReference type="NCBI Taxonomy" id="2528202"/>
    <lineage>
        <taxon>Bacteria</taxon>
        <taxon>Pseudomonadati</taxon>
        <taxon>Pseudomonadota</taxon>
        <taxon>Betaproteobacteria</taxon>
        <taxon>Nitrosomonadales</taxon>
        <taxon>Thiobacillaceae</taxon>
        <taxon>Parasulfuritortus</taxon>
    </lineage>
</organism>
<dbReference type="AlphaFoldDB" id="A0A4R1BCX2"/>
<gene>
    <name evidence="3" type="ORF">EZJ19_08545</name>
</gene>
<dbReference type="InterPro" id="IPR036412">
    <property type="entry name" value="HAD-like_sf"/>
</dbReference>
<evidence type="ECO:0000256" key="2">
    <source>
        <dbReference type="PIRSR" id="PIRSR610708-1"/>
    </source>
</evidence>
<name>A0A4R1BCX2_9PROT</name>
<dbReference type="GO" id="GO:0008253">
    <property type="term" value="F:5'-nucleotidase activity"/>
    <property type="evidence" value="ECO:0007669"/>
    <property type="project" value="InterPro"/>
</dbReference>
<comment type="caution">
    <text evidence="3">The sequence shown here is derived from an EMBL/GenBank/DDBJ whole genome shotgun (WGS) entry which is preliminary data.</text>
</comment>
<feature type="active site" description="Nucleophile" evidence="2">
    <location>
        <position position="6"/>
    </location>
</feature>
<reference evidence="3 4" key="1">
    <citation type="submission" date="2019-03" db="EMBL/GenBank/DDBJ databases">
        <title>Genome sequence of Thiobacillaceae bacterium LSR1, a sulfur-oxidizing bacterium isolated from freshwater sediment.</title>
        <authorList>
            <person name="Li S."/>
        </authorList>
    </citation>
    <scope>NUCLEOTIDE SEQUENCE [LARGE SCALE GENOMIC DNA]</scope>
    <source>
        <strain evidence="3 4">LSR1</strain>
    </source>
</reference>
<feature type="active site" description="Proton donor" evidence="2">
    <location>
        <position position="8"/>
    </location>
</feature>
<dbReference type="InterPro" id="IPR010708">
    <property type="entry name" value="5'(3')-deoxyribonucleotidase"/>
</dbReference>
<dbReference type="RefSeq" id="WP_131446606.1">
    <property type="nucleotide sequence ID" value="NZ_SJZB01000032.1"/>
</dbReference>
<dbReference type="SFLD" id="SFLDS00003">
    <property type="entry name" value="Haloacid_Dehalogenase"/>
    <property type="match status" value="1"/>
</dbReference>
<comment type="similarity">
    <text evidence="1">Belongs to the 5'(3')-deoxyribonucleotidase family.</text>
</comment>
<protein>
    <submittedName>
        <fullName evidence="3">5'-3'-deoxyribonucleotidase</fullName>
    </submittedName>
</protein>
<dbReference type="Pfam" id="PF06941">
    <property type="entry name" value="NT5C"/>
    <property type="match status" value="1"/>
</dbReference>
<proteinExistence type="inferred from homology"/>
<dbReference type="OrthoDB" id="6120213at2"/>
<dbReference type="Gene3D" id="3.40.50.1000">
    <property type="entry name" value="HAD superfamily/HAD-like"/>
    <property type="match status" value="1"/>
</dbReference>
<dbReference type="SFLD" id="SFLDG01126">
    <property type="entry name" value="C1.2:_Nucleotidase_Like"/>
    <property type="match status" value="1"/>
</dbReference>
<dbReference type="Proteomes" id="UP000295443">
    <property type="component" value="Unassembled WGS sequence"/>
</dbReference>
<sequence length="187" mass="21736">MLILLDQDGVLADFERGFHEAWDTRMGNLHPALPLEQRRAFYVRDDYPDTYRNEVEAVYHAQGFYRDLPVISGAIEAIQALLEFGHDVRICTSPLNQYRFCLPEKYEWVERNLGPDFVHRMIVTKDKTVILGDVLVDDKPSVTGTRTPAWQHVIFDQPYNRQADGPRMTWENWNAVLGTVRTFDGKH</sequence>
<dbReference type="PANTHER" id="PTHR16504">
    <property type="entry name" value="5'(3')-DEOXYRIBONUCLEOTIDASE"/>
    <property type="match status" value="1"/>
</dbReference>
<keyword evidence="4" id="KW-1185">Reference proteome</keyword>
<dbReference type="SUPFAM" id="SSF56784">
    <property type="entry name" value="HAD-like"/>
    <property type="match status" value="1"/>
</dbReference>
<dbReference type="GO" id="GO:0009223">
    <property type="term" value="P:pyrimidine deoxyribonucleotide catabolic process"/>
    <property type="evidence" value="ECO:0007669"/>
    <property type="project" value="TreeGrafter"/>
</dbReference>
<dbReference type="SFLD" id="SFLDG01145">
    <property type="entry name" value="C1.2.1"/>
    <property type="match status" value="1"/>
</dbReference>
<evidence type="ECO:0000313" key="3">
    <source>
        <dbReference type="EMBL" id="TCJ14925.1"/>
    </source>
</evidence>